<evidence type="ECO:0000256" key="13">
    <source>
        <dbReference type="RuleBase" id="RU003750"/>
    </source>
</evidence>
<keyword evidence="16" id="KW-1185">Reference proteome</keyword>
<dbReference type="InterPro" id="IPR050324">
    <property type="entry name" value="CDP-alcohol_PTase-I"/>
</dbReference>
<feature type="transmembrane region" description="Helical" evidence="14">
    <location>
        <begin position="25"/>
        <end position="46"/>
    </location>
</feature>
<evidence type="ECO:0000256" key="8">
    <source>
        <dbReference type="ARBA" id="ARBA00023098"/>
    </source>
</evidence>
<keyword evidence="9 14" id="KW-0472">Membrane</keyword>
<evidence type="ECO:0000256" key="9">
    <source>
        <dbReference type="ARBA" id="ARBA00023136"/>
    </source>
</evidence>
<comment type="pathway">
    <text evidence="2">Lipid metabolism; phospholipid metabolism.</text>
</comment>
<dbReference type="AlphaFoldDB" id="A0A927JAP9"/>
<evidence type="ECO:0000256" key="2">
    <source>
        <dbReference type="ARBA" id="ARBA00005074"/>
    </source>
</evidence>
<evidence type="ECO:0000313" key="16">
    <source>
        <dbReference type="Proteomes" id="UP000642993"/>
    </source>
</evidence>
<feature type="transmembrane region" description="Helical" evidence="14">
    <location>
        <begin position="111"/>
        <end position="133"/>
    </location>
</feature>
<evidence type="ECO:0000313" key="15">
    <source>
        <dbReference type="EMBL" id="MBD8505425.1"/>
    </source>
</evidence>
<dbReference type="InterPro" id="IPR000462">
    <property type="entry name" value="CDP-OH_P_trans"/>
</dbReference>
<organism evidence="15 16">
    <name type="scientific">Lolliginicoccus lacisalsi</name>
    <dbReference type="NCBI Taxonomy" id="2742202"/>
    <lineage>
        <taxon>Bacteria</taxon>
        <taxon>Bacillati</taxon>
        <taxon>Actinomycetota</taxon>
        <taxon>Actinomycetes</taxon>
        <taxon>Mycobacteriales</taxon>
        <taxon>Hoyosellaceae</taxon>
        <taxon>Lolliginicoccus</taxon>
    </lineage>
</organism>
<dbReference type="InterPro" id="IPR043130">
    <property type="entry name" value="CDP-OH_PTrfase_TM_dom"/>
</dbReference>
<name>A0A927JAP9_9ACTN</name>
<dbReference type="Pfam" id="PF01066">
    <property type="entry name" value="CDP-OH_P_transf"/>
    <property type="match status" value="1"/>
</dbReference>
<evidence type="ECO:0000256" key="7">
    <source>
        <dbReference type="ARBA" id="ARBA00022989"/>
    </source>
</evidence>
<dbReference type="PANTHER" id="PTHR14269">
    <property type="entry name" value="CDP-DIACYLGLYCEROL--GLYCEROL-3-PHOSPHATE 3-PHOSPHATIDYLTRANSFERASE-RELATED"/>
    <property type="match status" value="1"/>
</dbReference>
<evidence type="ECO:0000256" key="6">
    <source>
        <dbReference type="ARBA" id="ARBA00022692"/>
    </source>
</evidence>
<dbReference type="RefSeq" id="WP_192037863.1">
    <property type="nucleotide sequence ID" value="NZ_JACYWE010000001.1"/>
</dbReference>
<dbReference type="InterPro" id="IPR048254">
    <property type="entry name" value="CDP_ALCOHOL_P_TRANSF_CS"/>
</dbReference>
<evidence type="ECO:0000256" key="10">
    <source>
        <dbReference type="ARBA" id="ARBA00023209"/>
    </source>
</evidence>
<dbReference type="EMBL" id="JACYWE010000001">
    <property type="protein sequence ID" value="MBD8505425.1"/>
    <property type="molecule type" value="Genomic_DNA"/>
</dbReference>
<keyword evidence="11" id="KW-1208">Phospholipid metabolism</keyword>
<feature type="transmembrane region" description="Helical" evidence="14">
    <location>
        <begin position="170"/>
        <end position="191"/>
    </location>
</feature>
<dbReference type="Proteomes" id="UP000642993">
    <property type="component" value="Unassembled WGS sequence"/>
</dbReference>
<dbReference type="InterPro" id="IPR004570">
    <property type="entry name" value="Phosphatidylglycerol_P_synth"/>
</dbReference>
<comment type="similarity">
    <text evidence="3 13">Belongs to the CDP-alcohol phosphatidyltransferase class-I family.</text>
</comment>
<comment type="subcellular location">
    <subcellularLocation>
        <location evidence="1">Membrane</location>
        <topology evidence="1">Multi-pass membrane protein</topology>
    </subcellularLocation>
</comment>
<dbReference type="Gene3D" id="1.20.120.1760">
    <property type="match status" value="1"/>
</dbReference>
<feature type="transmembrane region" description="Helical" evidence="14">
    <location>
        <begin position="145"/>
        <end position="164"/>
    </location>
</feature>
<gene>
    <name evidence="15" type="primary">pgsA</name>
    <name evidence="15" type="ORF">HT102_02835</name>
</gene>
<comment type="caution">
    <text evidence="15">The sequence shown here is derived from an EMBL/GenBank/DDBJ whole genome shotgun (WGS) entry which is preliminary data.</text>
</comment>
<evidence type="ECO:0000256" key="1">
    <source>
        <dbReference type="ARBA" id="ARBA00004141"/>
    </source>
</evidence>
<evidence type="ECO:0000256" key="4">
    <source>
        <dbReference type="ARBA" id="ARBA00022516"/>
    </source>
</evidence>
<evidence type="ECO:0000256" key="11">
    <source>
        <dbReference type="ARBA" id="ARBA00023264"/>
    </source>
</evidence>
<keyword evidence="6 14" id="KW-0812">Transmembrane</keyword>
<dbReference type="NCBIfam" id="TIGR00560">
    <property type="entry name" value="pgsA"/>
    <property type="match status" value="1"/>
</dbReference>
<accession>A0A927JAP9</accession>
<keyword evidence="10" id="KW-0594">Phospholipid biosynthesis</keyword>
<protein>
    <recommendedName>
        <fullName evidence="12">CDP-diacylglycerol--glycerol-3-phosphate 3-phosphatidyltransferase</fullName>
        <ecNumber evidence="12">2.7.8.5</ecNumber>
    </recommendedName>
</protein>
<keyword evidence="7 14" id="KW-1133">Transmembrane helix</keyword>
<sequence>MANSDDRGIPGHADDVTEPVPVLNVANVLTVLRILIVPVFLVALLIEDGESTLWRITAGALFILAAVTDRYDGHLARKHGLITDFGKIADPIADKALMGGALIGLSILGDLSWWVTGIILFRELGITLLRFWVIRHGVMPAGRGGKLKTVVQIVAICFFIFPLPAWVDPISVTLMAAAVLVTVATGLDYVVQALRLRRDGLSGQASN</sequence>
<dbReference type="PANTHER" id="PTHR14269:SF52">
    <property type="entry name" value="PHOSPHATIDYLGLYCEROPHOSPHATE SYNTHASE-RELATED"/>
    <property type="match status" value="1"/>
</dbReference>
<dbReference type="GO" id="GO:0046474">
    <property type="term" value="P:glycerophospholipid biosynthetic process"/>
    <property type="evidence" value="ECO:0007669"/>
    <property type="project" value="TreeGrafter"/>
</dbReference>
<dbReference type="GO" id="GO:0016020">
    <property type="term" value="C:membrane"/>
    <property type="evidence" value="ECO:0007669"/>
    <property type="project" value="UniProtKB-SubCell"/>
</dbReference>
<dbReference type="GO" id="GO:0008444">
    <property type="term" value="F:CDP-diacylglycerol-glycerol-3-phosphate 3-phosphatidyltransferase activity"/>
    <property type="evidence" value="ECO:0007669"/>
    <property type="project" value="UniProtKB-UniRule"/>
</dbReference>
<dbReference type="PIRSF" id="PIRSF000847">
    <property type="entry name" value="Phos_ph_gly_syn"/>
    <property type="match status" value="1"/>
</dbReference>
<keyword evidence="4" id="KW-0444">Lipid biosynthesis</keyword>
<evidence type="ECO:0000256" key="12">
    <source>
        <dbReference type="NCBIfam" id="TIGR00560"/>
    </source>
</evidence>
<keyword evidence="5 13" id="KW-0808">Transferase</keyword>
<proteinExistence type="inferred from homology"/>
<evidence type="ECO:0000256" key="14">
    <source>
        <dbReference type="SAM" id="Phobius"/>
    </source>
</evidence>
<dbReference type="EC" id="2.7.8.5" evidence="12"/>
<evidence type="ECO:0000256" key="3">
    <source>
        <dbReference type="ARBA" id="ARBA00010441"/>
    </source>
</evidence>
<reference evidence="15" key="1">
    <citation type="submission" date="2020-09" db="EMBL/GenBank/DDBJ databases">
        <title>Hoyosella lacisalsi sp. nov., a halotolerant actinobacterium isolated from soil of Lake Gudzhirganskoe.</title>
        <authorList>
            <person name="Yang Q."/>
            <person name="Guo P.Y."/>
            <person name="Liu S.W."/>
            <person name="Li F.N."/>
            <person name="Sun C.H."/>
        </authorList>
    </citation>
    <scope>NUCLEOTIDE SEQUENCE</scope>
    <source>
        <strain evidence="15">G463</strain>
    </source>
</reference>
<keyword evidence="8" id="KW-0443">Lipid metabolism</keyword>
<dbReference type="PROSITE" id="PS00379">
    <property type="entry name" value="CDP_ALCOHOL_P_TRANSF"/>
    <property type="match status" value="1"/>
</dbReference>
<feature type="transmembrane region" description="Helical" evidence="14">
    <location>
        <begin position="53"/>
        <end position="71"/>
    </location>
</feature>
<evidence type="ECO:0000256" key="5">
    <source>
        <dbReference type="ARBA" id="ARBA00022679"/>
    </source>
</evidence>